<dbReference type="SUPFAM" id="SSF50630">
    <property type="entry name" value="Acid proteases"/>
    <property type="match status" value="1"/>
</dbReference>
<comment type="caution">
    <text evidence="1">The sequence shown here is derived from an EMBL/GenBank/DDBJ whole genome shotgun (WGS) entry which is preliminary data.</text>
</comment>
<proteinExistence type="predicted"/>
<dbReference type="OrthoDB" id="2155246at2759"/>
<dbReference type="AlphaFoldDB" id="A0A6G0Y7V9"/>
<evidence type="ECO:0000313" key="1">
    <source>
        <dbReference type="EMBL" id="KAF0750924.1"/>
    </source>
</evidence>
<protein>
    <recommendedName>
        <fullName evidence="3">Retropepsins domain-containing protein</fullName>
    </recommendedName>
</protein>
<dbReference type="EMBL" id="VUJU01005541">
    <property type="protein sequence ID" value="KAF0750924.1"/>
    <property type="molecule type" value="Genomic_DNA"/>
</dbReference>
<dbReference type="SUPFAM" id="SSF52949">
    <property type="entry name" value="Macro domain-like"/>
    <property type="match status" value="1"/>
</dbReference>
<gene>
    <name evidence="1" type="ORF">FWK35_00011197</name>
</gene>
<keyword evidence="2" id="KW-1185">Reference proteome</keyword>
<sequence length="249" mass="28398">MKIKNNALYVILKAMILRTVITKTGMFNRRADDELPFESAKFSNEKNILKISNNPNTLHIYAQLNQKEIPIVIDTGANICCIKYDTLPKNQTILSQTINLVGPDNQPLIICGSTHIELYIENNIFHILTCIEINKNILEIPQEYAIAHCISADLKMNKGLTAEICKKYGRPHDIFSNRIINIALSNLIKELYKLKQHKLAIPKLAAGLDKYNWSTIKQLVFFKFSNTNIELIICDMSTLNYPTIITHIL</sequence>
<organism evidence="1 2">
    <name type="scientific">Aphis craccivora</name>
    <name type="common">Cowpea aphid</name>
    <dbReference type="NCBI Taxonomy" id="307492"/>
    <lineage>
        <taxon>Eukaryota</taxon>
        <taxon>Metazoa</taxon>
        <taxon>Ecdysozoa</taxon>
        <taxon>Arthropoda</taxon>
        <taxon>Hexapoda</taxon>
        <taxon>Insecta</taxon>
        <taxon>Pterygota</taxon>
        <taxon>Neoptera</taxon>
        <taxon>Paraneoptera</taxon>
        <taxon>Hemiptera</taxon>
        <taxon>Sternorrhyncha</taxon>
        <taxon>Aphidomorpha</taxon>
        <taxon>Aphidoidea</taxon>
        <taxon>Aphididae</taxon>
        <taxon>Aphidini</taxon>
        <taxon>Aphis</taxon>
        <taxon>Aphis</taxon>
    </lineage>
</organism>
<dbReference type="Gene3D" id="3.40.220.10">
    <property type="entry name" value="Leucine Aminopeptidase, subunit E, domain 1"/>
    <property type="match status" value="2"/>
</dbReference>
<name>A0A6G0Y7V9_APHCR</name>
<dbReference type="InterPro" id="IPR021109">
    <property type="entry name" value="Peptidase_aspartic_dom_sf"/>
</dbReference>
<evidence type="ECO:0008006" key="3">
    <source>
        <dbReference type="Google" id="ProtNLM"/>
    </source>
</evidence>
<reference evidence="1 2" key="1">
    <citation type="submission" date="2019-08" db="EMBL/GenBank/DDBJ databases">
        <title>Whole genome of Aphis craccivora.</title>
        <authorList>
            <person name="Voronova N.V."/>
            <person name="Shulinski R.S."/>
            <person name="Bandarenka Y.V."/>
            <person name="Zhorov D.G."/>
            <person name="Warner D."/>
        </authorList>
    </citation>
    <scope>NUCLEOTIDE SEQUENCE [LARGE SCALE GENOMIC DNA]</scope>
    <source>
        <strain evidence="1">180601</strain>
        <tissue evidence="1">Whole Body</tissue>
    </source>
</reference>
<accession>A0A6G0Y7V9</accession>
<dbReference type="InterPro" id="IPR043472">
    <property type="entry name" value="Macro_dom-like"/>
</dbReference>
<evidence type="ECO:0000313" key="2">
    <source>
        <dbReference type="Proteomes" id="UP000478052"/>
    </source>
</evidence>
<dbReference type="Proteomes" id="UP000478052">
    <property type="component" value="Unassembled WGS sequence"/>
</dbReference>